<dbReference type="FunFam" id="3.30.70.330:FF:000039">
    <property type="entry name" value="U1 small nuclear ribonucleoprotein A"/>
    <property type="match status" value="1"/>
</dbReference>
<accession>A0A0C4DY63</accession>
<dbReference type="FunFam" id="3.30.70.330:FF:000029">
    <property type="entry name" value="U2 small nuclear ribonucleoprotein B"/>
    <property type="match status" value="1"/>
</dbReference>
<evidence type="ECO:0000256" key="6">
    <source>
        <dbReference type="ARBA" id="ARBA00022884"/>
    </source>
</evidence>
<evidence type="ECO:0000313" key="13">
    <source>
        <dbReference type="EnsemblFungi" id="MAPG_04973T0"/>
    </source>
</evidence>
<feature type="domain" description="RRM" evidence="11">
    <location>
        <begin position="116"/>
        <end position="172"/>
    </location>
</feature>
<evidence type="ECO:0000256" key="3">
    <source>
        <dbReference type="ARBA" id="ARBA00022664"/>
    </source>
</evidence>
<dbReference type="EMBL" id="GL876969">
    <property type="protein sequence ID" value="KLU85954.1"/>
    <property type="molecule type" value="Genomic_DNA"/>
</dbReference>
<dbReference type="Pfam" id="PF00076">
    <property type="entry name" value="RRM_1"/>
    <property type="match status" value="2"/>
</dbReference>
<keyword evidence="7" id="KW-0508">mRNA splicing</keyword>
<protein>
    <submittedName>
        <fullName evidence="12">Small nuclear ribonucleoprotein</fullName>
    </submittedName>
</protein>
<evidence type="ECO:0000259" key="11">
    <source>
        <dbReference type="PROSITE" id="PS50102"/>
    </source>
</evidence>
<keyword evidence="3" id="KW-0507">mRNA processing</keyword>
<dbReference type="Proteomes" id="UP000011715">
    <property type="component" value="Unassembled WGS sequence"/>
</dbReference>
<keyword evidence="14" id="KW-1185">Reference proteome</keyword>
<dbReference type="InterPro" id="IPR012677">
    <property type="entry name" value="Nucleotide-bd_a/b_plait_sf"/>
</dbReference>
<dbReference type="STRING" id="644358.A0A0C4DY63"/>
<organism evidence="13 14">
    <name type="scientific">Magnaporthiopsis poae (strain ATCC 64411 / 73-15)</name>
    <name type="common">Kentucky bluegrass fungus</name>
    <name type="synonym">Magnaporthe poae</name>
    <dbReference type="NCBI Taxonomy" id="644358"/>
    <lineage>
        <taxon>Eukaryota</taxon>
        <taxon>Fungi</taxon>
        <taxon>Dikarya</taxon>
        <taxon>Ascomycota</taxon>
        <taxon>Pezizomycotina</taxon>
        <taxon>Sordariomycetes</taxon>
        <taxon>Sordariomycetidae</taxon>
        <taxon>Magnaporthales</taxon>
        <taxon>Magnaporthaceae</taxon>
        <taxon>Magnaporthiopsis</taxon>
    </lineage>
</organism>
<dbReference type="eggNOG" id="KOG4206">
    <property type="taxonomic scope" value="Eukaryota"/>
</dbReference>
<reference evidence="14" key="2">
    <citation type="submission" date="2010-05" db="EMBL/GenBank/DDBJ databases">
        <title>The genome sequence of Magnaporthe poae strain ATCC 64411.</title>
        <authorList>
            <person name="Ma L.-J."/>
            <person name="Dead R."/>
            <person name="Young S."/>
            <person name="Zeng Q."/>
            <person name="Koehrsen M."/>
            <person name="Alvarado L."/>
            <person name="Berlin A."/>
            <person name="Chapman S.B."/>
            <person name="Chen Z."/>
            <person name="Freedman E."/>
            <person name="Gellesch M."/>
            <person name="Goldberg J."/>
            <person name="Griggs A."/>
            <person name="Gujja S."/>
            <person name="Heilman E.R."/>
            <person name="Heiman D."/>
            <person name="Hepburn T."/>
            <person name="Howarth C."/>
            <person name="Jen D."/>
            <person name="Larson L."/>
            <person name="Mehta T."/>
            <person name="Neiman D."/>
            <person name="Pearson M."/>
            <person name="Roberts A."/>
            <person name="Saif S."/>
            <person name="Shea T."/>
            <person name="Shenoy N."/>
            <person name="Sisk P."/>
            <person name="Stolte C."/>
            <person name="Sykes S."/>
            <person name="Walk T."/>
            <person name="White J."/>
            <person name="Yandava C."/>
            <person name="Haas B."/>
            <person name="Nusbaum C."/>
            <person name="Birren B."/>
        </authorList>
    </citation>
    <scope>NUCLEOTIDE SEQUENCE [LARGE SCALE GENOMIC DNA]</scope>
    <source>
        <strain evidence="14">ATCC 64411 / 73-15</strain>
    </source>
</reference>
<evidence type="ECO:0000256" key="8">
    <source>
        <dbReference type="ARBA" id="ARBA00023242"/>
    </source>
</evidence>
<keyword evidence="8" id="KW-0539">Nucleus</keyword>
<keyword evidence="6 10" id="KW-0694">RNA-binding</keyword>
<dbReference type="GO" id="GO:0006397">
    <property type="term" value="P:mRNA processing"/>
    <property type="evidence" value="ECO:0007669"/>
    <property type="project" value="UniProtKB-KW"/>
</dbReference>
<evidence type="ECO:0000256" key="9">
    <source>
        <dbReference type="ARBA" id="ARBA00023274"/>
    </source>
</evidence>
<reference evidence="12" key="1">
    <citation type="submission" date="2010-05" db="EMBL/GenBank/DDBJ databases">
        <title>The Genome Sequence of Magnaporthe poae strain ATCC 64411.</title>
        <authorList>
            <consortium name="The Broad Institute Genome Sequencing Platform"/>
            <consortium name="Broad Institute Genome Sequencing Center for Infectious Disease"/>
            <person name="Ma L.-J."/>
            <person name="Dead R."/>
            <person name="Young S."/>
            <person name="Zeng Q."/>
            <person name="Koehrsen M."/>
            <person name="Alvarado L."/>
            <person name="Berlin A."/>
            <person name="Chapman S.B."/>
            <person name="Chen Z."/>
            <person name="Freedman E."/>
            <person name="Gellesch M."/>
            <person name="Goldberg J."/>
            <person name="Griggs A."/>
            <person name="Gujja S."/>
            <person name="Heilman E.R."/>
            <person name="Heiman D."/>
            <person name="Hepburn T."/>
            <person name="Howarth C."/>
            <person name="Jen D."/>
            <person name="Larson L."/>
            <person name="Mehta T."/>
            <person name="Neiman D."/>
            <person name="Pearson M."/>
            <person name="Roberts A."/>
            <person name="Saif S."/>
            <person name="Shea T."/>
            <person name="Shenoy N."/>
            <person name="Sisk P."/>
            <person name="Stolte C."/>
            <person name="Sykes S."/>
            <person name="Walk T."/>
            <person name="White J."/>
            <person name="Yandava C."/>
            <person name="Haas B."/>
            <person name="Nusbaum C."/>
            <person name="Birren B."/>
        </authorList>
    </citation>
    <scope>NUCLEOTIDE SEQUENCE</scope>
    <source>
        <strain evidence="12">ATCC 64411</strain>
    </source>
</reference>
<feature type="domain" description="RRM" evidence="11">
    <location>
        <begin position="8"/>
        <end position="87"/>
    </location>
</feature>
<reference evidence="13" key="4">
    <citation type="journal article" date="2015" name="G3 (Bethesda)">
        <title>Genome sequences of three phytopathogenic species of the Magnaporthaceae family of fungi.</title>
        <authorList>
            <person name="Okagaki L.H."/>
            <person name="Nunes C.C."/>
            <person name="Sailsbery J."/>
            <person name="Clay B."/>
            <person name="Brown D."/>
            <person name="John T."/>
            <person name="Oh Y."/>
            <person name="Young N."/>
            <person name="Fitzgerald M."/>
            <person name="Haas B.J."/>
            <person name="Zeng Q."/>
            <person name="Young S."/>
            <person name="Adiconis X."/>
            <person name="Fan L."/>
            <person name="Levin J.Z."/>
            <person name="Mitchell T.K."/>
            <person name="Okubara P.A."/>
            <person name="Farman M.L."/>
            <person name="Kohn L.M."/>
            <person name="Birren B."/>
            <person name="Ma L.-J."/>
            <person name="Dean R.A."/>
        </authorList>
    </citation>
    <scope>NUCLEOTIDE SEQUENCE</scope>
    <source>
        <strain evidence="13">ATCC 64411 / 73-15</strain>
    </source>
</reference>
<dbReference type="AlphaFoldDB" id="A0A0C4DY63"/>
<dbReference type="EMBL" id="ADBL01001164">
    <property type="status" value="NOT_ANNOTATED_CDS"/>
    <property type="molecule type" value="Genomic_DNA"/>
</dbReference>
<dbReference type="GO" id="GO:0003723">
    <property type="term" value="F:RNA binding"/>
    <property type="evidence" value="ECO:0007669"/>
    <property type="project" value="UniProtKB-UniRule"/>
</dbReference>
<dbReference type="PANTHER" id="PTHR10501">
    <property type="entry name" value="U1 SMALL NUCLEAR RIBONUCLEOPROTEIN A/U2 SMALL NUCLEAR RIBONUCLEOPROTEIN B"/>
    <property type="match status" value="1"/>
</dbReference>
<evidence type="ECO:0000256" key="1">
    <source>
        <dbReference type="ARBA" id="ARBA00004123"/>
    </source>
</evidence>
<dbReference type="PROSITE" id="PS50102">
    <property type="entry name" value="RRM"/>
    <property type="match status" value="2"/>
</dbReference>
<dbReference type="OrthoDB" id="266020at2759"/>
<dbReference type="GO" id="GO:0030532">
    <property type="term" value="C:small nuclear ribonucleoprotein complex"/>
    <property type="evidence" value="ECO:0007669"/>
    <property type="project" value="UniProtKB-ARBA"/>
</dbReference>
<dbReference type="SMART" id="SM00360">
    <property type="entry name" value="RRM"/>
    <property type="match status" value="2"/>
</dbReference>
<dbReference type="GO" id="GO:0005681">
    <property type="term" value="C:spliceosomal complex"/>
    <property type="evidence" value="ECO:0007669"/>
    <property type="project" value="UniProtKB-KW"/>
</dbReference>
<evidence type="ECO:0000256" key="4">
    <source>
        <dbReference type="ARBA" id="ARBA00022728"/>
    </source>
</evidence>
<comment type="subcellular location">
    <subcellularLocation>
        <location evidence="1">Nucleus</location>
    </subcellularLocation>
</comment>
<evidence type="ECO:0000313" key="14">
    <source>
        <dbReference type="Proteomes" id="UP000011715"/>
    </source>
</evidence>
<evidence type="ECO:0000256" key="5">
    <source>
        <dbReference type="ARBA" id="ARBA00022737"/>
    </source>
</evidence>
<dbReference type="InterPro" id="IPR000504">
    <property type="entry name" value="RRM_dom"/>
</dbReference>
<evidence type="ECO:0000256" key="2">
    <source>
        <dbReference type="ARBA" id="ARBA00007243"/>
    </source>
</evidence>
<dbReference type="EMBL" id="ADBL01001163">
    <property type="status" value="NOT_ANNOTATED_CDS"/>
    <property type="molecule type" value="Genomic_DNA"/>
</dbReference>
<evidence type="ECO:0000256" key="7">
    <source>
        <dbReference type="ARBA" id="ARBA00023187"/>
    </source>
</evidence>
<dbReference type="EnsemblFungi" id="MAPG_04973T0">
    <property type="protein sequence ID" value="MAPG_04973T0"/>
    <property type="gene ID" value="MAPG_04973"/>
</dbReference>
<comment type="similarity">
    <text evidence="2">Belongs to the RRM U1 A/B'' family.</text>
</comment>
<evidence type="ECO:0000256" key="10">
    <source>
        <dbReference type="PROSITE-ProRule" id="PRU00176"/>
    </source>
</evidence>
<name>A0A0C4DY63_MAGP6</name>
<dbReference type="SUPFAM" id="SSF54928">
    <property type="entry name" value="RNA-binding domain, RBD"/>
    <property type="match status" value="2"/>
</dbReference>
<dbReference type="GO" id="GO:0008380">
    <property type="term" value="P:RNA splicing"/>
    <property type="evidence" value="ECO:0007669"/>
    <property type="project" value="UniProtKB-KW"/>
</dbReference>
<dbReference type="InterPro" id="IPR035979">
    <property type="entry name" value="RBD_domain_sf"/>
</dbReference>
<dbReference type="OMA" id="KETLYCH"/>
<keyword evidence="5" id="KW-0677">Repeat</keyword>
<reference evidence="12" key="3">
    <citation type="submission" date="2011-03" db="EMBL/GenBank/DDBJ databases">
        <title>Annotation of Magnaporthe poae ATCC 64411.</title>
        <authorList>
            <person name="Ma L.-J."/>
            <person name="Dead R."/>
            <person name="Young S.K."/>
            <person name="Zeng Q."/>
            <person name="Gargeya S."/>
            <person name="Fitzgerald M."/>
            <person name="Haas B."/>
            <person name="Abouelleil A."/>
            <person name="Alvarado L."/>
            <person name="Arachchi H.M."/>
            <person name="Berlin A."/>
            <person name="Brown A."/>
            <person name="Chapman S.B."/>
            <person name="Chen Z."/>
            <person name="Dunbar C."/>
            <person name="Freedman E."/>
            <person name="Gearin G."/>
            <person name="Gellesch M."/>
            <person name="Goldberg J."/>
            <person name="Griggs A."/>
            <person name="Gujja S."/>
            <person name="Heiman D."/>
            <person name="Howarth C."/>
            <person name="Larson L."/>
            <person name="Lui A."/>
            <person name="MacDonald P.J.P."/>
            <person name="Mehta T."/>
            <person name="Montmayeur A."/>
            <person name="Murphy C."/>
            <person name="Neiman D."/>
            <person name="Pearson M."/>
            <person name="Priest M."/>
            <person name="Roberts A."/>
            <person name="Saif S."/>
            <person name="Shea T."/>
            <person name="Shenoy N."/>
            <person name="Sisk P."/>
            <person name="Stolte C."/>
            <person name="Sykes S."/>
            <person name="Yandava C."/>
            <person name="Wortman J."/>
            <person name="Nusbaum C."/>
            <person name="Birren B."/>
        </authorList>
    </citation>
    <scope>NUCLEOTIDE SEQUENCE</scope>
    <source>
        <strain evidence="12">ATCC 64411</strain>
    </source>
</reference>
<dbReference type="Gene3D" id="3.30.70.330">
    <property type="match status" value="2"/>
</dbReference>
<keyword evidence="4" id="KW-0747">Spliceosome</keyword>
<proteinExistence type="inferred from homology"/>
<gene>
    <name evidence="12" type="ORF">MAPG_04973</name>
</gene>
<reference evidence="13" key="5">
    <citation type="submission" date="2015-06" db="UniProtKB">
        <authorList>
            <consortium name="EnsemblFungi"/>
        </authorList>
    </citation>
    <scope>IDENTIFICATION</scope>
    <source>
        <strain evidence="13">ATCC 64411</strain>
    </source>
</reference>
<sequence length="172" mass="19120">MAENSPISTVYVRNLEERVKPEALKEMLTTIFSDYGTIVDIVAKTHFRAKGQAFVVFDNPDSAQRAVDEVQGFELFDKPMQLAIARTRSDATVRATGDADEFEAHKRRRVAEMGAFGVRFPGFREVRIVPGRRGLAFVEYEAEAGAIAAKETTAGMTLGDEGKVIKVTYQRQ</sequence>
<keyword evidence="9 12" id="KW-0687">Ribonucleoprotein</keyword>
<dbReference type="VEuPathDB" id="FungiDB:MAPG_04973"/>
<evidence type="ECO:0000313" key="12">
    <source>
        <dbReference type="EMBL" id="KLU85954.1"/>
    </source>
</evidence>